<protein>
    <recommendedName>
        <fullName evidence="4 14">Vitamin B12-dependent ribonucleotide reductase</fullName>
        <ecNumber evidence="3 14">1.17.4.1</ecNumber>
    </recommendedName>
</protein>
<dbReference type="GO" id="GO:0009263">
    <property type="term" value="P:deoxyribonucleotide biosynthetic process"/>
    <property type="evidence" value="ECO:0007669"/>
    <property type="project" value="UniProtKB-KW"/>
</dbReference>
<evidence type="ECO:0000256" key="3">
    <source>
        <dbReference type="ARBA" id="ARBA00012274"/>
    </source>
</evidence>
<dbReference type="PANTHER" id="PTHR43371:SF1">
    <property type="entry name" value="RIBONUCLEOSIDE-DIPHOSPHATE REDUCTASE"/>
    <property type="match status" value="1"/>
</dbReference>
<feature type="domain" description="TSCPD" evidence="17">
    <location>
        <begin position="600"/>
        <end position="702"/>
    </location>
</feature>
<keyword evidence="9" id="KW-0215">Deoxyribonucleotide synthesis</keyword>
<keyword evidence="11 14" id="KW-0170">Cobalt</keyword>
<keyword evidence="10" id="KW-1015">Disulfide bond</keyword>
<proteinExistence type="inferred from homology"/>
<dbReference type="Gene3D" id="3.20.70.20">
    <property type="match status" value="1"/>
</dbReference>
<evidence type="ECO:0000256" key="10">
    <source>
        <dbReference type="ARBA" id="ARBA00023157"/>
    </source>
</evidence>
<dbReference type="GO" id="GO:0005524">
    <property type="term" value="F:ATP binding"/>
    <property type="evidence" value="ECO:0007669"/>
    <property type="project" value="InterPro"/>
</dbReference>
<organism evidence="18 19">
    <name type="scientific">Rhodovastum atsumiense</name>
    <dbReference type="NCBI Taxonomy" id="504468"/>
    <lineage>
        <taxon>Bacteria</taxon>
        <taxon>Pseudomonadati</taxon>
        <taxon>Pseudomonadota</taxon>
        <taxon>Alphaproteobacteria</taxon>
        <taxon>Acetobacterales</taxon>
        <taxon>Acetobacteraceae</taxon>
        <taxon>Rhodovastum</taxon>
    </lineage>
</organism>
<evidence type="ECO:0000259" key="16">
    <source>
        <dbReference type="Pfam" id="PF02867"/>
    </source>
</evidence>
<evidence type="ECO:0000256" key="2">
    <source>
        <dbReference type="ARBA" id="ARBA00007405"/>
    </source>
</evidence>
<dbReference type="InterPro" id="IPR024434">
    <property type="entry name" value="TSCPD_dom"/>
</dbReference>
<dbReference type="InterPro" id="IPR013344">
    <property type="entry name" value="RNR_NrdJ/NrdZ"/>
</dbReference>
<dbReference type="SUPFAM" id="SSF51998">
    <property type="entry name" value="PFL-like glycyl radical enzymes"/>
    <property type="match status" value="1"/>
</dbReference>
<reference evidence="18 19" key="1">
    <citation type="submission" date="2019-09" db="EMBL/GenBank/DDBJ databases">
        <title>Genome sequence of Rhodovastum atsumiense, a diverse member of the Acetobacteraceae family of non-sulfur purple photosynthetic bacteria.</title>
        <authorList>
            <person name="Meyer T."/>
            <person name="Kyndt J."/>
        </authorList>
    </citation>
    <scope>NUCLEOTIDE SEQUENCE [LARGE SCALE GENOMIC DNA]</scope>
    <source>
        <strain evidence="18 19">DSM 21279</strain>
    </source>
</reference>
<evidence type="ECO:0000256" key="9">
    <source>
        <dbReference type="ARBA" id="ARBA00023116"/>
    </source>
</evidence>
<dbReference type="Proteomes" id="UP000325255">
    <property type="component" value="Unassembled WGS sequence"/>
</dbReference>
<evidence type="ECO:0000256" key="13">
    <source>
        <dbReference type="ARBA" id="ARBA00047754"/>
    </source>
</evidence>
<dbReference type="GO" id="GO:0004748">
    <property type="term" value="F:ribonucleoside-diphosphate reductase activity, thioredoxin disulfide as acceptor"/>
    <property type="evidence" value="ECO:0007669"/>
    <property type="project" value="UniProtKB-EC"/>
</dbReference>
<dbReference type="EC" id="1.17.4.1" evidence="3 14"/>
<dbReference type="PANTHER" id="PTHR43371">
    <property type="entry name" value="VITAMIN B12-DEPENDENT RIBONUCLEOTIDE REDUCTASE"/>
    <property type="match status" value="1"/>
</dbReference>
<comment type="catalytic activity">
    <reaction evidence="13 14">
        <text>a 2'-deoxyribonucleoside 5'-diphosphate + [thioredoxin]-disulfide + H2O = a ribonucleoside 5'-diphosphate + [thioredoxin]-dithiol</text>
        <dbReference type="Rhea" id="RHEA:23252"/>
        <dbReference type="Rhea" id="RHEA-COMP:10698"/>
        <dbReference type="Rhea" id="RHEA-COMP:10700"/>
        <dbReference type="ChEBI" id="CHEBI:15377"/>
        <dbReference type="ChEBI" id="CHEBI:29950"/>
        <dbReference type="ChEBI" id="CHEBI:50058"/>
        <dbReference type="ChEBI" id="CHEBI:57930"/>
        <dbReference type="ChEBI" id="CHEBI:73316"/>
        <dbReference type="EC" id="1.17.4.1"/>
    </reaction>
</comment>
<dbReference type="GO" id="GO:0071897">
    <property type="term" value="P:DNA biosynthetic process"/>
    <property type="evidence" value="ECO:0007669"/>
    <property type="project" value="UniProtKB-KW"/>
</dbReference>
<evidence type="ECO:0000256" key="11">
    <source>
        <dbReference type="ARBA" id="ARBA00023285"/>
    </source>
</evidence>
<name>A0A5M6IIV4_9PROT</name>
<evidence type="ECO:0000256" key="6">
    <source>
        <dbReference type="ARBA" id="ARBA00022634"/>
    </source>
</evidence>
<evidence type="ECO:0000256" key="4">
    <source>
        <dbReference type="ARBA" id="ARBA00014409"/>
    </source>
</evidence>
<evidence type="ECO:0000256" key="12">
    <source>
        <dbReference type="ARBA" id="ARBA00025437"/>
    </source>
</evidence>
<dbReference type="GO" id="GO:0031419">
    <property type="term" value="F:cobalamin binding"/>
    <property type="evidence" value="ECO:0007669"/>
    <property type="project" value="UniProtKB-KW"/>
</dbReference>
<dbReference type="InterPro" id="IPR000788">
    <property type="entry name" value="RNR_lg_C"/>
</dbReference>
<dbReference type="AlphaFoldDB" id="A0A5M6IIV4"/>
<sequence>MDIPASALTRVADSLAPISRQIWDAKYRLKTPDGTPLDATVEDSWRRVAHALAAAEQEPQLWEERFHGALTDFRFLPAGRILSGAGSDRRVTLFNCFVMGSIEDDLASIFTHLREAALTMQQGGGIGYDFSTLRPRGAPVRGVGADASGPLSFMDVWDAMCRTIMSAGARRGAMMATLRCDHPDIEAFIAAKREPGRLRNFNLSVLVTDAFMAAVDRDADWPLVFGGTTYRTVRARELWDAIARATYDYAEPGVIFIDRINARNNLAYCETIQATNPCGEQPLPPYGACLLGSINLARLVRSPFTPDARIDGDELADLVGTAVRMLDNTIDVSGFPLEEQRQEALVKRRIGLGITGLANALMMVGLRYGSPEAAAQAGHWAEAISHAAYRASCRLAAEKGPFPLFDRDAYLAGETIQALPADIRERIAEAGIRNALLTSIAPTGTISLLADNVSSGIEPVFAHSYVRRVREKDGSTREEEVSDFAVRRYRHAFGAKAALPAHFVTAQDLAPSEHVRMQAAVQRHVDSAISKTVNVPKDISFEDFKEVYRDAYRSGCKGCTTYRPNEVTGSVLEVKPAEPSPAPAVSDSTADLLVRADKLSGATYKLRWPDTDHAFYVTVNDIEHEGIRRPLEVFINSKALEHYAWVVALTRMISAVFRRGGEVSFVAEELKQVFDPRGGQWANGRYVPSLVAAIGDILERHMVDIGFLTPTGPGRAAAAAPVAGAAPGTFCPKCSQPGLIKEEGCLSCLHCGWSKCG</sequence>
<dbReference type="NCBIfam" id="TIGR02504">
    <property type="entry name" value="NrdJ_Z"/>
    <property type="match status" value="1"/>
</dbReference>
<evidence type="ECO:0000256" key="8">
    <source>
        <dbReference type="ARBA" id="ARBA00023002"/>
    </source>
</evidence>
<evidence type="ECO:0000256" key="5">
    <source>
        <dbReference type="ARBA" id="ARBA00022628"/>
    </source>
</evidence>
<comment type="similarity">
    <text evidence="2 14">Belongs to the ribonucleoside diphosphate reductase class-2 family.</text>
</comment>
<comment type="caution">
    <text evidence="18">The sequence shown here is derived from an EMBL/GenBank/DDBJ whole genome shotgun (WGS) entry which is preliminary data.</text>
</comment>
<feature type="domain" description="Ribonucleotide reductase large subunit N-terminal" evidence="15">
    <location>
        <begin position="15"/>
        <end position="89"/>
    </location>
</feature>
<gene>
    <name evidence="18" type="ORF">F1189_30420</name>
</gene>
<keyword evidence="8 14" id="KW-0560">Oxidoreductase</keyword>
<keyword evidence="19" id="KW-1185">Reference proteome</keyword>
<dbReference type="InterPro" id="IPR013509">
    <property type="entry name" value="RNR_lsu_N"/>
</dbReference>
<dbReference type="Pfam" id="PF02867">
    <property type="entry name" value="Ribonuc_red_lgC"/>
    <property type="match status" value="1"/>
</dbReference>
<keyword evidence="6 14" id="KW-0237">DNA synthesis</keyword>
<dbReference type="Pfam" id="PF00317">
    <property type="entry name" value="Ribonuc_red_lgN"/>
    <property type="match status" value="1"/>
</dbReference>
<feature type="domain" description="Ribonucleotide reductase large subunit C-terminal" evidence="16">
    <location>
        <begin position="95"/>
        <end position="562"/>
    </location>
</feature>
<evidence type="ECO:0000313" key="19">
    <source>
        <dbReference type="Proteomes" id="UP000325255"/>
    </source>
</evidence>
<accession>A0A5M6IIV4</accession>
<evidence type="ECO:0000256" key="1">
    <source>
        <dbReference type="ARBA" id="ARBA00001922"/>
    </source>
</evidence>
<evidence type="ECO:0000259" key="15">
    <source>
        <dbReference type="Pfam" id="PF00317"/>
    </source>
</evidence>
<dbReference type="OrthoDB" id="9762933at2"/>
<dbReference type="EMBL" id="VWPK01000101">
    <property type="protein sequence ID" value="KAA5608164.1"/>
    <property type="molecule type" value="Genomic_DNA"/>
</dbReference>
<dbReference type="RefSeq" id="WP_150045629.1">
    <property type="nucleotide sequence ID" value="NZ_OW485601.1"/>
</dbReference>
<dbReference type="PRINTS" id="PR01183">
    <property type="entry name" value="RIBORDTASEM1"/>
</dbReference>
<evidence type="ECO:0000259" key="17">
    <source>
        <dbReference type="Pfam" id="PF12637"/>
    </source>
</evidence>
<comment type="cofactor">
    <cofactor evidence="1 14">
        <name>adenosylcob(III)alamin</name>
        <dbReference type="ChEBI" id="CHEBI:18408"/>
    </cofactor>
</comment>
<dbReference type="Pfam" id="PF12637">
    <property type="entry name" value="TSCPD"/>
    <property type="match status" value="1"/>
</dbReference>
<dbReference type="CDD" id="cd02888">
    <property type="entry name" value="RNR_II_dimer"/>
    <property type="match status" value="1"/>
</dbReference>
<keyword evidence="5 14" id="KW-0846">Cobalamin</keyword>
<evidence type="ECO:0000256" key="7">
    <source>
        <dbReference type="ARBA" id="ARBA00022741"/>
    </source>
</evidence>
<keyword evidence="7 14" id="KW-0547">Nucleotide-binding</keyword>
<comment type="function">
    <text evidence="12 14">Catalyzes the reduction of ribonucleotides to deoxyribonucleotides. May function to provide a pool of deoxyribonucleotide precursors for DNA repair during oxygen limitation and/or for immediate growth after restoration of oxygen.</text>
</comment>
<evidence type="ECO:0000313" key="18">
    <source>
        <dbReference type="EMBL" id="KAA5608164.1"/>
    </source>
</evidence>
<evidence type="ECO:0000256" key="14">
    <source>
        <dbReference type="RuleBase" id="RU364064"/>
    </source>
</evidence>
<dbReference type="InterPro" id="IPR050862">
    <property type="entry name" value="RdRp_reductase_class-2"/>
</dbReference>